<comment type="caution">
    <text evidence="2">The sequence shown here is derived from an EMBL/GenBank/DDBJ whole genome shotgun (WGS) entry which is preliminary data.</text>
</comment>
<feature type="transmembrane region" description="Helical" evidence="1">
    <location>
        <begin position="199"/>
        <end position="217"/>
    </location>
</feature>
<keyword evidence="3" id="KW-1185">Reference proteome</keyword>
<feature type="transmembrane region" description="Helical" evidence="1">
    <location>
        <begin position="261"/>
        <end position="279"/>
    </location>
</feature>
<dbReference type="EMBL" id="JACHJW010000001">
    <property type="protein sequence ID" value="MBB4959288.1"/>
    <property type="molecule type" value="Genomic_DNA"/>
</dbReference>
<dbReference type="RefSeq" id="WP_184535243.1">
    <property type="nucleotide sequence ID" value="NZ_JACHJW010000001.1"/>
</dbReference>
<sequence>MTTLTKPATAGTGTGARVRFGDLVAAEWIKLWSLRSTCWGLAVTALIVVGTNVNSAISDMNNWARYSPGIRDNFVPTWSIRDAFTDPAALVLVLATASIGAIMIVGEYSSGLIRTTFAAVPARRSVLAAKFLVVTPVMLAYGAVVSGASFWVTQAILSREDVGLSISYPGALQAVTASALLPAVCALVGMGLGALIRHTATTIVTATLLLLMLPTMIEPNQPWKAALHHALPLNAWQRLTDISPVNLGPPILYPATITESWLVYAIWPLVAAVLTLIVVPRRDV</sequence>
<keyword evidence="1" id="KW-1133">Transmembrane helix</keyword>
<feature type="transmembrane region" description="Helical" evidence="1">
    <location>
        <begin position="38"/>
        <end position="57"/>
    </location>
</feature>
<evidence type="ECO:0000313" key="2">
    <source>
        <dbReference type="EMBL" id="MBB4959288.1"/>
    </source>
</evidence>
<keyword evidence="1" id="KW-0812">Transmembrane</keyword>
<reference evidence="2 3" key="1">
    <citation type="submission" date="2020-08" db="EMBL/GenBank/DDBJ databases">
        <title>Sequencing the genomes of 1000 actinobacteria strains.</title>
        <authorList>
            <person name="Klenk H.-P."/>
        </authorList>
    </citation>
    <scope>NUCLEOTIDE SEQUENCE [LARGE SCALE GENOMIC DNA]</scope>
    <source>
        <strain evidence="2 3">DSM 45886</strain>
    </source>
</reference>
<keyword evidence="1" id="KW-0472">Membrane</keyword>
<protein>
    <submittedName>
        <fullName evidence="2">ABC-type transport system involved in multi-copper enzyme maturation permease subunit</fullName>
    </submittedName>
</protein>
<proteinExistence type="predicted"/>
<feature type="transmembrane region" description="Helical" evidence="1">
    <location>
        <begin position="127"/>
        <end position="151"/>
    </location>
</feature>
<dbReference type="AlphaFoldDB" id="A0A7W7SQV9"/>
<feature type="transmembrane region" description="Helical" evidence="1">
    <location>
        <begin position="171"/>
        <end position="192"/>
    </location>
</feature>
<gene>
    <name evidence="2" type="ORF">FHR38_003021</name>
</gene>
<organism evidence="2 3">
    <name type="scientific">Micromonospora polyrhachis</name>
    <dbReference type="NCBI Taxonomy" id="1282883"/>
    <lineage>
        <taxon>Bacteria</taxon>
        <taxon>Bacillati</taxon>
        <taxon>Actinomycetota</taxon>
        <taxon>Actinomycetes</taxon>
        <taxon>Micromonosporales</taxon>
        <taxon>Micromonosporaceae</taxon>
        <taxon>Micromonospora</taxon>
    </lineage>
</organism>
<dbReference type="Proteomes" id="UP000578819">
    <property type="component" value="Unassembled WGS sequence"/>
</dbReference>
<evidence type="ECO:0000313" key="3">
    <source>
        <dbReference type="Proteomes" id="UP000578819"/>
    </source>
</evidence>
<accession>A0A7W7SQV9</accession>
<name>A0A7W7SQV9_9ACTN</name>
<feature type="transmembrane region" description="Helical" evidence="1">
    <location>
        <begin position="88"/>
        <end position="106"/>
    </location>
</feature>
<evidence type="ECO:0000256" key="1">
    <source>
        <dbReference type="SAM" id="Phobius"/>
    </source>
</evidence>